<evidence type="ECO:0000313" key="3">
    <source>
        <dbReference type="Proteomes" id="UP000239236"/>
    </source>
</evidence>
<name>A0ABX5DMA9_9BACI</name>
<dbReference type="Proteomes" id="UP000239236">
    <property type="component" value="Unassembled WGS sequence"/>
</dbReference>
<accession>A0ABX5DMA9</accession>
<comment type="caution">
    <text evidence="2">The sequence shown here is derived from an EMBL/GenBank/DDBJ whole genome shotgun (WGS) entry which is preliminary data.</text>
</comment>
<gene>
    <name evidence="2" type="ORF">C6357_28825</name>
</gene>
<evidence type="ECO:0000256" key="1">
    <source>
        <dbReference type="SAM" id="MobiDB-lite"/>
    </source>
</evidence>
<feature type="region of interest" description="Disordered" evidence="1">
    <location>
        <begin position="97"/>
        <end position="118"/>
    </location>
</feature>
<evidence type="ECO:0000313" key="2">
    <source>
        <dbReference type="EMBL" id="PRT35477.1"/>
    </source>
</evidence>
<dbReference type="EMBL" id="PVRR01000015">
    <property type="protein sequence ID" value="PRT35477.1"/>
    <property type="molecule type" value="Genomic_DNA"/>
</dbReference>
<organism evidence="2 3">
    <name type="scientific">Bacillus wiedmannii</name>
    <dbReference type="NCBI Taxonomy" id="1890302"/>
    <lineage>
        <taxon>Bacteria</taxon>
        <taxon>Bacillati</taxon>
        <taxon>Bacillota</taxon>
        <taxon>Bacilli</taxon>
        <taxon>Bacillales</taxon>
        <taxon>Bacillaceae</taxon>
        <taxon>Bacillus</taxon>
        <taxon>Bacillus cereus group</taxon>
    </lineage>
</organism>
<keyword evidence="3" id="KW-1185">Reference proteome</keyword>
<sequence>MSEYNTNETVTMSLERYQDLMAQMEYLENKSIDNFIKVNKKEVQQQFATFHVCESIEINLERIENDLLQRHQDCMTIPKTEVTFKYKGGSLTEEKELLNGLQEKKTKEENASKTKDKE</sequence>
<protein>
    <submittedName>
        <fullName evidence="2">Uncharacterized protein</fullName>
    </submittedName>
</protein>
<proteinExistence type="predicted"/>
<reference evidence="2 3" key="1">
    <citation type="submission" date="2018-03" db="EMBL/GenBank/DDBJ databases">
        <title>Genotypic and phenotypic analysis of antagonistic Bacillus spp. isolated from rhizosphere soil of plants in Tibet.</title>
        <authorList>
            <person name="Borriss R."/>
            <person name="Lasch P."/>
            <person name="Wu L."/>
            <person name="Wu H."/>
            <person name="Gao X."/>
        </authorList>
    </citation>
    <scope>NUCLEOTIDE SEQUENCE [LARGE SCALE GENOMIC DNA]</scope>
    <source>
        <strain evidence="2 3">NMSW16</strain>
    </source>
</reference>
<dbReference type="RefSeq" id="WP_106102776.1">
    <property type="nucleotide sequence ID" value="NZ_PVRR01000015.1"/>
</dbReference>